<dbReference type="Proteomes" id="UP001190465">
    <property type="component" value="Chromosome"/>
</dbReference>
<protein>
    <submittedName>
        <fullName evidence="1">DUF1059 domain-containing protein</fullName>
    </submittedName>
</protein>
<evidence type="ECO:0000313" key="1">
    <source>
        <dbReference type="EMBL" id="CAJ1510326.1"/>
    </source>
</evidence>
<dbReference type="RefSeq" id="WP_308479837.1">
    <property type="nucleotide sequence ID" value="NZ_OY726397.1"/>
</dbReference>
<organism evidence="1 2">
    <name type="scientific">[Mycobacterium] burgundiense</name>
    <dbReference type="NCBI Taxonomy" id="3064286"/>
    <lineage>
        <taxon>Bacteria</taxon>
        <taxon>Bacillati</taxon>
        <taxon>Actinomycetota</taxon>
        <taxon>Actinomycetes</taxon>
        <taxon>Mycobacteriales</taxon>
        <taxon>Mycobacteriaceae</taxon>
        <taxon>Mycolicibacterium</taxon>
    </lineage>
</organism>
<reference evidence="1 2" key="1">
    <citation type="submission" date="2023-08" db="EMBL/GenBank/DDBJ databases">
        <authorList>
            <person name="Folkvardsen B D."/>
            <person name="Norman A."/>
        </authorList>
    </citation>
    <scope>NUCLEOTIDE SEQUENCE [LARGE SCALE GENOMIC DNA]</scope>
    <source>
        <strain evidence="1 2">Mu0053</strain>
    </source>
</reference>
<gene>
    <name evidence="1" type="ORF">MU0053_004555</name>
</gene>
<dbReference type="InterPro" id="IPR009409">
    <property type="entry name" value="DUF1059"/>
</dbReference>
<evidence type="ECO:0000313" key="2">
    <source>
        <dbReference type="Proteomes" id="UP001190465"/>
    </source>
</evidence>
<accession>A0ABM9M596</accession>
<sequence length="48" mass="5499">MKTHLNCPCGESIVGTDEDDLVEKTQKHLAANHPEHEYSRDEILFIAY</sequence>
<keyword evidence="2" id="KW-1185">Reference proteome</keyword>
<proteinExistence type="predicted"/>
<name>A0ABM9M596_9MYCO</name>
<dbReference type="EMBL" id="OY726397">
    <property type="protein sequence ID" value="CAJ1510326.1"/>
    <property type="molecule type" value="Genomic_DNA"/>
</dbReference>
<dbReference type="Pfam" id="PF06348">
    <property type="entry name" value="DUF1059"/>
    <property type="match status" value="1"/>
</dbReference>